<comment type="catalytic activity">
    <reaction evidence="1">
        <text>ATP + protein L-histidine = ADP + protein N-phospho-L-histidine.</text>
        <dbReference type="EC" id="2.7.13.3"/>
    </reaction>
</comment>
<evidence type="ECO:0000256" key="2">
    <source>
        <dbReference type="ARBA" id="ARBA00012438"/>
    </source>
</evidence>
<evidence type="ECO:0000256" key="6">
    <source>
        <dbReference type="SAM" id="Phobius"/>
    </source>
</evidence>
<dbReference type="EMBL" id="CP148074">
    <property type="protein sequence ID" value="WXL26025.1"/>
    <property type="molecule type" value="Genomic_DNA"/>
</dbReference>
<dbReference type="SMART" id="SM00387">
    <property type="entry name" value="HATPase_c"/>
    <property type="match status" value="1"/>
</dbReference>
<keyword evidence="8" id="KW-0067">ATP-binding</keyword>
<dbReference type="InterPro" id="IPR005467">
    <property type="entry name" value="His_kinase_dom"/>
</dbReference>
<organism evidence="8 9">
    <name type="scientific">Ectopseudomonas mendocina</name>
    <name type="common">Pseudomonas mendocina</name>
    <dbReference type="NCBI Taxonomy" id="300"/>
    <lineage>
        <taxon>Bacteria</taxon>
        <taxon>Pseudomonadati</taxon>
        <taxon>Pseudomonadota</taxon>
        <taxon>Gammaproteobacteria</taxon>
        <taxon>Pseudomonadales</taxon>
        <taxon>Pseudomonadaceae</taxon>
        <taxon>Ectopseudomonas</taxon>
    </lineage>
</organism>
<dbReference type="GO" id="GO:0005524">
    <property type="term" value="F:ATP binding"/>
    <property type="evidence" value="ECO:0007669"/>
    <property type="project" value="UniProtKB-KW"/>
</dbReference>
<feature type="transmembrane region" description="Helical" evidence="6">
    <location>
        <begin position="223"/>
        <end position="243"/>
    </location>
</feature>
<dbReference type="InterPro" id="IPR003594">
    <property type="entry name" value="HATPase_dom"/>
</dbReference>
<proteinExistence type="predicted"/>
<dbReference type="Proteomes" id="UP001476583">
    <property type="component" value="Chromosome"/>
</dbReference>
<evidence type="ECO:0000256" key="4">
    <source>
        <dbReference type="ARBA" id="ARBA00022777"/>
    </source>
</evidence>
<feature type="transmembrane region" description="Helical" evidence="6">
    <location>
        <begin position="341"/>
        <end position="359"/>
    </location>
</feature>
<gene>
    <name evidence="8" type="ORF">WG219_00595</name>
</gene>
<evidence type="ECO:0000313" key="8">
    <source>
        <dbReference type="EMBL" id="WXL26025.1"/>
    </source>
</evidence>
<evidence type="ECO:0000256" key="1">
    <source>
        <dbReference type="ARBA" id="ARBA00000085"/>
    </source>
</evidence>
<dbReference type="InterPro" id="IPR050482">
    <property type="entry name" value="Sensor_HK_TwoCompSys"/>
</dbReference>
<name>A0ABZ2RG80_ECTME</name>
<keyword evidence="8" id="KW-0547">Nucleotide-binding</keyword>
<evidence type="ECO:0000259" key="7">
    <source>
        <dbReference type="PROSITE" id="PS50109"/>
    </source>
</evidence>
<keyword evidence="6" id="KW-0472">Membrane</keyword>
<sequence length="600" mass="68344">MLWLPHTVWGCSVQITGTEVAAEQSPHKAPQNGWTHVALPDLWKSREGDSPRVLWYRISWVSACTDQPVSLAVDRMVLAAQVFFNGDLLWQDESLQSPLSRSWNMPRYWLLPMSVMKSENTLLFRVVSERHPAPGLGNVWLGDPQKIQALHKKNLWQQRQAFSINMIISLVIACLFLVIWLMRPKERALGWFGLSSLLWTFGIINMFITSPWPFELGTTWDRLSLITLIFYNCTFAMFAWSYVGLHFPRLTPLLWGSTIAVSGYIALAEAEQIAGLQFICTLLYRAIFNLVCLGFVVHVLKTRKSDQLLLGLCMLIFLLLNTYDLLAFLGLMTYLQDVKTLSAPLGSLVMFIIVAWRFVSGLRRIESFNEELQLAVGNTRDELTRILKREYELESANIRLNERLRLTHDLHDSMGSSLMRSIILTEQNRSLERSQFLSMLKELRNDLRHVIDGSSSVVSADSSTPSIWIAPLRRRFSVLFDELDVSTVWRLPEQWPFEVDAMRLLALTRFLEEALTNVLKHSRCTRLEIDMQPLPGKGLTLSVKDNGCGFDPQQISGQGQGIGMNSMRMRIERIGGNLAITSRPGETQLTVTLREEAPAT</sequence>
<dbReference type="CDD" id="cd16917">
    <property type="entry name" value="HATPase_UhpB-NarQ-NarX-like"/>
    <property type="match status" value="1"/>
</dbReference>
<protein>
    <recommendedName>
        <fullName evidence="2">histidine kinase</fullName>
        <ecNumber evidence="2">2.7.13.3</ecNumber>
    </recommendedName>
</protein>
<keyword evidence="6" id="KW-1133">Transmembrane helix</keyword>
<dbReference type="InterPro" id="IPR036890">
    <property type="entry name" value="HATPase_C_sf"/>
</dbReference>
<feature type="transmembrane region" description="Helical" evidence="6">
    <location>
        <begin position="250"/>
        <end position="267"/>
    </location>
</feature>
<keyword evidence="9" id="KW-1185">Reference proteome</keyword>
<evidence type="ECO:0000313" key="9">
    <source>
        <dbReference type="Proteomes" id="UP001476583"/>
    </source>
</evidence>
<dbReference type="SUPFAM" id="SSF55874">
    <property type="entry name" value="ATPase domain of HSP90 chaperone/DNA topoisomerase II/histidine kinase"/>
    <property type="match status" value="1"/>
</dbReference>
<keyword evidence="6" id="KW-0812">Transmembrane</keyword>
<dbReference type="PANTHER" id="PTHR24421:SF10">
    <property type="entry name" value="NITRATE_NITRITE SENSOR PROTEIN NARQ"/>
    <property type="match status" value="1"/>
</dbReference>
<dbReference type="Gene3D" id="3.30.565.10">
    <property type="entry name" value="Histidine kinase-like ATPase, C-terminal domain"/>
    <property type="match status" value="1"/>
</dbReference>
<evidence type="ECO:0000256" key="5">
    <source>
        <dbReference type="ARBA" id="ARBA00023012"/>
    </source>
</evidence>
<accession>A0ABZ2RG80</accession>
<evidence type="ECO:0000256" key="3">
    <source>
        <dbReference type="ARBA" id="ARBA00022679"/>
    </source>
</evidence>
<keyword evidence="4" id="KW-0418">Kinase</keyword>
<keyword evidence="5" id="KW-0902">Two-component regulatory system</keyword>
<feature type="transmembrane region" description="Helical" evidence="6">
    <location>
        <begin position="308"/>
        <end position="335"/>
    </location>
</feature>
<dbReference type="PANTHER" id="PTHR24421">
    <property type="entry name" value="NITRATE/NITRITE SENSOR PROTEIN NARX-RELATED"/>
    <property type="match status" value="1"/>
</dbReference>
<feature type="transmembrane region" description="Helical" evidence="6">
    <location>
        <begin position="273"/>
        <end position="296"/>
    </location>
</feature>
<feature type="domain" description="Histidine kinase" evidence="7">
    <location>
        <begin position="507"/>
        <end position="597"/>
    </location>
</feature>
<dbReference type="EC" id="2.7.13.3" evidence="2"/>
<dbReference type="Gene3D" id="1.20.5.1930">
    <property type="match status" value="1"/>
</dbReference>
<feature type="transmembrane region" description="Helical" evidence="6">
    <location>
        <begin position="188"/>
        <end position="208"/>
    </location>
</feature>
<keyword evidence="3" id="KW-0808">Transferase</keyword>
<dbReference type="PROSITE" id="PS50109">
    <property type="entry name" value="HIS_KIN"/>
    <property type="match status" value="1"/>
</dbReference>
<reference evidence="8 9" key="1">
    <citation type="submission" date="2024-03" db="EMBL/GenBank/DDBJ databases">
        <title>Complete genome of BD2.</title>
        <authorList>
            <person name="Cao G."/>
        </authorList>
    </citation>
    <scope>NUCLEOTIDE SEQUENCE [LARGE SCALE GENOMIC DNA]</scope>
    <source>
        <strain evidence="8 9">BD2</strain>
    </source>
</reference>
<feature type="transmembrane region" description="Helical" evidence="6">
    <location>
        <begin position="162"/>
        <end position="181"/>
    </location>
</feature>
<dbReference type="Pfam" id="PF02518">
    <property type="entry name" value="HATPase_c"/>
    <property type="match status" value="1"/>
</dbReference>